<organism evidence="2 3">
    <name type="scientific">Tenacibaculum finnmarkense genomovar ulcerans</name>
    <dbReference type="NCBI Taxonomy" id="2781388"/>
    <lineage>
        <taxon>Bacteria</taxon>
        <taxon>Pseudomonadati</taxon>
        <taxon>Bacteroidota</taxon>
        <taxon>Flavobacteriia</taxon>
        <taxon>Flavobacteriales</taxon>
        <taxon>Flavobacteriaceae</taxon>
        <taxon>Tenacibaculum</taxon>
        <taxon>Tenacibaculum finnmarkense</taxon>
    </lineage>
</organism>
<dbReference type="InterPro" id="IPR027417">
    <property type="entry name" value="P-loop_NTPase"/>
</dbReference>
<evidence type="ECO:0008006" key="4">
    <source>
        <dbReference type="Google" id="ProtNLM"/>
    </source>
</evidence>
<keyword evidence="1" id="KW-0175">Coiled coil</keyword>
<proteinExistence type="predicted"/>
<dbReference type="RefSeq" id="WP_172504961.1">
    <property type="nucleotide sequence ID" value="NZ_OENE01000007.1"/>
</dbReference>
<gene>
    <name evidence="2" type="ORF">TNO010_150014</name>
</gene>
<dbReference type="Proteomes" id="UP000490060">
    <property type="component" value="Unassembled WGS sequence"/>
</dbReference>
<name>A0A2I2M7M0_9FLAO</name>
<feature type="coiled-coil region" evidence="1">
    <location>
        <begin position="314"/>
        <end position="376"/>
    </location>
</feature>
<evidence type="ECO:0000256" key="1">
    <source>
        <dbReference type="SAM" id="Coils"/>
    </source>
</evidence>
<dbReference type="Gene3D" id="3.40.50.300">
    <property type="entry name" value="P-loop containing nucleotide triphosphate hydrolases"/>
    <property type="match status" value="1"/>
</dbReference>
<accession>A0A2I2M7M0</accession>
<protein>
    <recommendedName>
        <fullName evidence="4">Rad50/SbcC-type AAA domain-containing protein</fullName>
    </recommendedName>
</protein>
<dbReference type="EMBL" id="OENE01000007">
    <property type="protein sequence ID" value="SOU88067.1"/>
    <property type="molecule type" value="Genomic_DNA"/>
</dbReference>
<evidence type="ECO:0000313" key="2">
    <source>
        <dbReference type="EMBL" id="SOU88067.1"/>
    </source>
</evidence>
<sequence>MIKINRLRAEILSNEKSYPKEIYGFDYKFNIGLNIVAGHNSKGKTTINSCIYYALGMEELLGGHNEKALDKALKDEFTIKSEKAEDINHKIIRSRVILEIENNGVIAILTRNIKAGEEKLKPNLINVKISEESTISEEYFVNGTGNNESENGFYVWLANFCNINRPTVSNTSKVNDYSPLYLQIIFSTMFIEQTKGWSDFFATMPFFGIPSAKQKNVEFLLNLNELELSTKKDVLSKEEKQLSEKWIKTIKSFDILSKQFNGSFNELPNNLTIDRSKIDDIHILFSVSETEKISLDKYLKSQKNTFNTLKNKPISKIGRNKKELLVKYQEKEKEYFKLKEYIKDFAGKLAVENIQLSNLKKQFERITKEILDQNNLKKVFSKNILNKKGNHCPTCSQTVSTDLLSNTDIEIPILSIEETIAFLKGQKKMIETSSKSLEVSTSEKKLLLQYFKENLRQKESLIKSLSRDLIADDRTFSEAEILKKLQLEKEIENLLFLELKITELKNELIDLLNKYIDNKNAYENLNDSEIEDENKLINFEKKYKNLLYKFGYDSNSDQWKISINRKEPFKYFPVYRAYKSEIPQSIRINSSASDFVRNIWAYTLSLLEVGSNHPGLVIFDEPGQHRTNISSLKSLFKESSEIKNKQIIIFTSIDKEINDKEKLEIKILTEDLNSENYHLIELDKTNKVIQKLTK</sequence>
<evidence type="ECO:0000313" key="3">
    <source>
        <dbReference type="Proteomes" id="UP000490060"/>
    </source>
</evidence>
<feature type="coiled-coil region" evidence="1">
    <location>
        <begin position="487"/>
        <end position="525"/>
    </location>
</feature>
<dbReference type="AlphaFoldDB" id="A0A2I2M7M0"/>
<reference evidence="2 3" key="1">
    <citation type="submission" date="2017-11" db="EMBL/GenBank/DDBJ databases">
        <authorList>
            <person name="Duchaud E."/>
        </authorList>
    </citation>
    <scope>NUCLEOTIDE SEQUENCE [LARGE SCALE GENOMIC DNA]</scope>
    <source>
        <strain evidence="2 3">TNO010</strain>
    </source>
</reference>